<evidence type="ECO:0000313" key="4">
    <source>
        <dbReference type="Proteomes" id="UP000324170"/>
    </source>
</evidence>
<dbReference type="RefSeq" id="WP_045969357.1">
    <property type="nucleotide sequence ID" value="NZ_CAWMED010000001.1"/>
</dbReference>
<dbReference type="HOGENOM" id="CLU_1281707_0_0_6"/>
<gene>
    <name evidence="2" type="ORF">LY16_00347</name>
    <name evidence="1" type="ORF">XDD1_1148</name>
</gene>
<dbReference type="KEGG" id="xdo:XDD1_1148"/>
<dbReference type="OrthoDB" id="6624103at2"/>
<name>A0A068QQE0_9GAMM</name>
<reference evidence="2 4" key="2">
    <citation type="submission" date="2019-07" db="EMBL/GenBank/DDBJ databases">
        <title>Genomic Encyclopedia of Type Strains, Phase I: the one thousand microbial genomes (KMG-I) project.</title>
        <authorList>
            <person name="Kyrpides N."/>
        </authorList>
    </citation>
    <scope>NUCLEOTIDE SEQUENCE [LARGE SCALE GENOMIC DNA]</scope>
    <source>
        <strain evidence="2 4">DSM 17909</strain>
    </source>
</reference>
<dbReference type="AlphaFoldDB" id="A0A068QQE0"/>
<sequence>MTLYNEKERQAGAMILSQLKMFNEAVVVFENQVDPAFWKGFDKCIDHFLKDNGWVGEAKFEQKESCWLSPKNWETEVDSWKYWFETHFTECEENDYYLAIITNTGIEQAEFGLMFKMNAGYFGGQKKLNAYTNGITQEYRDQLIKMGFDDRGKGNFFLPVTLDANQLAECWQEYGAFPEDNDVFSPLRDALEKLRQSSIIFDAIFSSSNEKNTD</sequence>
<organism evidence="1 3">
    <name type="scientific">Xenorhabdus doucetiae</name>
    <dbReference type="NCBI Taxonomy" id="351671"/>
    <lineage>
        <taxon>Bacteria</taxon>
        <taxon>Pseudomonadati</taxon>
        <taxon>Pseudomonadota</taxon>
        <taxon>Gammaproteobacteria</taxon>
        <taxon>Enterobacterales</taxon>
        <taxon>Morganellaceae</taxon>
        <taxon>Xenorhabdus</taxon>
    </lineage>
</organism>
<dbReference type="EMBL" id="VNHN01000003">
    <property type="protein sequence ID" value="TYP16492.1"/>
    <property type="molecule type" value="Genomic_DNA"/>
</dbReference>
<dbReference type="Proteomes" id="UP000324170">
    <property type="component" value="Unassembled WGS sequence"/>
</dbReference>
<accession>A0A068QQE0</accession>
<evidence type="ECO:0000313" key="3">
    <source>
        <dbReference type="Proteomes" id="UP000032721"/>
    </source>
</evidence>
<dbReference type="STRING" id="351671.XDD1_1148"/>
<evidence type="ECO:0000313" key="1">
    <source>
        <dbReference type="EMBL" id="CDG16851.1"/>
    </source>
</evidence>
<protein>
    <submittedName>
        <fullName evidence="1">Uncharacterized protein</fullName>
    </submittedName>
</protein>
<dbReference type="EMBL" id="FO704550">
    <property type="protein sequence ID" value="CDG16851.1"/>
    <property type="molecule type" value="Genomic_DNA"/>
</dbReference>
<reference evidence="1 3" key="1">
    <citation type="submission" date="2013-07" db="EMBL/GenBank/DDBJ databases">
        <authorList>
            <person name="Genoscope - CEA"/>
        </authorList>
    </citation>
    <scope>NUCLEOTIDE SEQUENCE [LARGE SCALE GENOMIC DNA]</scope>
    <source>
        <strain evidence="1">FRM16</strain>
        <strain evidence="3">FRM16 / DSM 17909</strain>
    </source>
</reference>
<evidence type="ECO:0000313" key="2">
    <source>
        <dbReference type="EMBL" id="TYP16492.1"/>
    </source>
</evidence>
<keyword evidence="4" id="KW-1185">Reference proteome</keyword>
<proteinExistence type="predicted"/>
<dbReference type="Proteomes" id="UP000032721">
    <property type="component" value="Chromosome"/>
</dbReference>